<feature type="binding site" evidence="1">
    <location>
        <position position="181"/>
    </location>
    <ligand>
        <name>a divalent metal cation</name>
        <dbReference type="ChEBI" id="CHEBI:60240"/>
        <label>1</label>
    </ligand>
</feature>
<protein>
    <submittedName>
        <fullName evidence="2">TatD DNase family protein</fullName>
    </submittedName>
</protein>
<dbReference type="Gene3D" id="3.20.20.140">
    <property type="entry name" value="Metal-dependent hydrolases"/>
    <property type="match status" value="1"/>
</dbReference>
<dbReference type="PANTHER" id="PTHR46124">
    <property type="entry name" value="D-AMINOACYL-TRNA DEACYLASE"/>
    <property type="match status" value="1"/>
</dbReference>
<dbReference type="GO" id="GO:0016788">
    <property type="term" value="F:hydrolase activity, acting on ester bonds"/>
    <property type="evidence" value="ECO:0007669"/>
    <property type="project" value="InterPro"/>
</dbReference>
<dbReference type="EMBL" id="QGGO01000013">
    <property type="protein sequence ID" value="PWK26243.1"/>
    <property type="molecule type" value="Genomic_DNA"/>
</dbReference>
<keyword evidence="1" id="KW-0479">Metal-binding</keyword>
<dbReference type="GO" id="GO:0046872">
    <property type="term" value="F:metal ion binding"/>
    <property type="evidence" value="ECO:0007669"/>
    <property type="project" value="UniProtKB-KW"/>
</dbReference>
<dbReference type="PIRSF" id="PIRSF005902">
    <property type="entry name" value="DNase_TatD"/>
    <property type="match status" value="1"/>
</dbReference>
<accession>A0A316EBU3</accession>
<evidence type="ECO:0000313" key="3">
    <source>
        <dbReference type="Proteomes" id="UP000245489"/>
    </source>
</evidence>
<comment type="caution">
    <text evidence="2">The sequence shown here is derived from an EMBL/GenBank/DDBJ whole genome shotgun (WGS) entry which is preliminary data.</text>
</comment>
<organism evidence="2 3">
    <name type="scientific">Arcicella aurantiaca</name>
    <dbReference type="NCBI Taxonomy" id="591202"/>
    <lineage>
        <taxon>Bacteria</taxon>
        <taxon>Pseudomonadati</taxon>
        <taxon>Bacteroidota</taxon>
        <taxon>Cytophagia</taxon>
        <taxon>Cytophagales</taxon>
        <taxon>Flectobacillaceae</taxon>
        <taxon>Arcicella</taxon>
    </lineage>
</organism>
<dbReference type="Proteomes" id="UP000245489">
    <property type="component" value="Unassembled WGS sequence"/>
</dbReference>
<dbReference type="Pfam" id="PF01026">
    <property type="entry name" value="TatD_DNase"/>
    <property type="match status" value="1"/>
</dbReference>
<evidence type="ECO:0000313" key="2">
    <source>
        <dbReference type="EMBL" id="PWK26243.1"/>
    </source>
</evidence>
<sequence length="224" mass="25625">MPKFIDIHTHNQTTEENTLKIINAPQVHGSFGQASGLFSLGLHPWYLDKNTFENDFQTLEQSSKNQNIIMIGECGLDRNIDVNFEFQKEVFIRQIQLAEHLQKPVIIHCVRAFPDIISIKKKIQPSVPMIIHGFNNNLQIYQQLIEHQFYISLGSALLNPNSNASKVIKMIPKEKLFLETDDKNCTISSIFALASAYSNAPIEILQEIIINNFNRIFSNQNLET</sequence>
<dbReference type="InterPro" id="IPR032466">
    <property type="entry name" value="Metal_Hydrolase"/>
</dbReference>
<dbReference type="GO" id="GO:0005829">
    <property type="term" value="C:cytosol"/>
    <property type="evidence" value="ECO:0007669"/>
    <property type="project" value="TreeGrafter"/>
</dbReference>
<dbReference type="PANTHER" id="PTHR46124:SF3">
    <property type="entry name" value="HYDROLASE"/>
    <property type="match status" value="1"/>
</dbReference>
<dbReference type="InterPro" id="IPR001130">
    <property type="entry name" value="TatD-like"/>
</dbReference>
<proteinExistence type="predicted"/>
<feature type="binding site" evidence="1">
    <location>
        <position position="108"/>
    </location>
    <ligand>
        <name>a divalent metal cation</name>
        <dbReference type="ChEBI" id="CHEBI:60240"/>
        <label>2</label>
    </ligand>
</feature>
<feature type="binding site" evidence="1">
    <location>
        <position position="132"/>
    </location>
    <ligand>
        <name>a divalent metal cation</name>
        <dbReference type="ChEBI" id="CHEBI:60240"/>
        <label>2</label>
    </ligand>
</feature>
<dbReference type="RefSeq" id="WP_109743444.1">
    <property type="nucleotide sequence ID" value="NZ_QGGO01000013.1"/>
</dbReference>
<name>A0A316EBU3_9BACT</name>
<keyword evidence="3" id="KW-1185">Reference proteome</keyword>
<gene>
    <name evidence="2" type="ORF">LV89_02724</name>
</gene>
<feature type="binding site" evidence="1">
    <location>
        <position position="73"/>
    </location>
    <ligand>
        <name>a divalent metal cation</name>
        <dbReference type="ChEBI" id="CHEBI:60240"/>
        <label>1</label>
    </ligand>
</feature>
<evidence type="ECO:0000256" key="1">
    <source>
        <dbReference type="PIRSR" id="PIRSR005902-1"/>
    </source>
</evidence>
<dbReference type="AlphaFoldDB" id="A0A316EBU3"/>
<dbReference type="SUPFAM" id="SSF51556">
    <property type="entry name" value="Metallo-dependent hydrolases"/>
    <property type="match status" value="1"/>
</dbReference>
<dbReference type="OrthoDB" id="664222at2"/>
<reference evidence="2 3" key="1">
    <citation type="submission" date="2018-05" db="EMBL/GenBank/DDBJ databases">
        <title>Genomic Encyclopedia of Archaeal and Bacterial Type Strains, Phase II (KMG-II): from individual species to whole genera.</title>
        <authorList>
            <person name="Goeker M."/>
        </authorList>
    </citation>
    <scope>NUCLEOTIDE SEQUENCE [LARGE SCALE GENOMIC DNA]</scope>
    <source>
        <strain evidence="2 3">DSM 22214</strain>
    </source>
</reference>